<evidence type="ECO:0000256" key="1">
    <source>
        <dbReference type="ARBA" id="ARBA00022988"/>
    </source>
</evidence>
<comment type="function">
    <text evidence="3">Required for maturation of urease via the functional incorporation of the urease nickel metallocenter.</text>
</comment>
<dbReference type="Pfam" id="PF01730">
    <property type="entry name" value="UreF"/>
    <property type="match status" value="1"/>
</dbReference>
<dbReference type="AlphaFoldDB" id="A0A5D0XTC6"/>
<dbReference type="PANTHER" id="PTHR33620:SF1">
    <property type="entry name" value="UREASE ACCESSORY PROTEIN F"/>
    <property type="match status" value="1"/>
</dbReference>
<dbReference type="InterPro" id="IPR038277">
    <property type="entry name" value="UreF_sf"/>
</dbReference>
<organism evidence="5 6">
    <name type="scientific">Arthrobacter echini</name>
    <dbReference type="NCBI Taxonomy" id="1529066"/>
    <lineage>
        <taxon>Bacteria</taxon>
        <taxon>Bacillati</taxon>
        <taxon>Actinomycetota</taxon>
        <taxon>Actinomycetes</taxon>
        <taxon>Micrococcales</taxon>
        <taxon>Micrococcaceae</taxon>
        <taxon>Arthrobacter</taxon>
    </lineage>
</organism>
<dbReference type="HAMAP" id="MF_01385">
    <property type="entry name" value="UreF"/>
    <property type="match status" value="1"/>
</dbReference>
<evidence type="ECO:0000313" key="5">
    <source>
        <dbReference type="EMBL" id="TYC99973.1"/>
    </source>
</evidence>
<dbReference type="InterPro" id="IPR002639">
    <property type="entry name" value="UreF"/>
</dbReference>
<keyword evidence="2 3" id="KW-0143">Chaperone</keyword>
<evidence type="ECO:0000313" key="6">
    <source>
        <dbReference type="Proteomes" id="UP000323410"/>
    </source>
</evidence>
<gene>
    <name evidence="3" type="primary">ureF</name>
    <name evidence="5" type="ORF">FQ377_00415</name>
</gene>
<dbReference type="GO" id="GO:0016151">
    <property type="term" value="F:nickel cation binding"/>
    <property type="evidence" value="ECO:0007669"/>
    <property type="project" value="UniProtKB-UniRule"/>
</dbReference>
<dbReference type="OrthoDB" id="3382047at2"/>
<evidence type="ECO:0000256" key="3">
    <source>
        <dbReference type="HAMAP-Rule" id="MF_01385"/>
    </source>
</evidence>
<dbReference type="EMBL" id="VSLD01000001">
    <property type="protein sequence ID" value="TYC99973.1"/>
    <property type="molecule type" value="Genomic_DNA"/>
</dbReference>
<evidence type="ECO:0000256" key="2">
    <source>
        <dbReference type="ARBA" id="ARBA00023186"/>
    </source>
</evidence>
<keyword evidence="1 3" id="KW-0996">Nickel insertion</keyword>
<dbReference type="Gene3D" id="1.10.4190.10">
    <property type="entry name" value="Urease accessory protein UreF"/>
    <property type="match status" value="1"/>
</dbReference>
<protein>
    <recommendedName>
        <fullName evidence="3">Urease accessory protein UreF</fullName>
    </recommendedName>
</protein>
<dbReference type="PIRSF" id="PIRSF009467">
    <property type="entry name" value="Ureas_acces_UreF"/>
    <property type="match status" value="1"/>
</dbReference>
<dbReference type="GO" id="GO:0005737">
    <property type="term" value="C:cytoplasm"/>
    <property type="evidence" value="ECO:0007669"/>
    <property type="project" value="UniProtKB-SubCell"/>
</dbReference>
<comment type="subcellular location">
    <subcellularLocation>
        <location evidence="3">Cytoplasm</location>
    </subcellularLocation>
</comment>
<dbReference type="Proteomes" id="UP000323410">
    <property type="component" value="Unassembled WGS sequence"/>
</dbReference>
<comment type="similarity">
    <text evidence="3">Belongs to the UreF family.</text>
</comment>
<evidence type="ECO:0000256" key="4">
    <source>
        <dbReference type="SAM" id="MobiDB-lite"/>
    </source>
</evidence>
<reference evidence="5 6" key="1">
    <citation type="submission" date="2019-08" db="EMBL/GenBank/DDBJ databases">
        <title>Genone of Arthrobacter echini P9.</title>
        <authorList>
            <person name="Bowman J.P."/>
        </authorList>
    </citation>
    <scope>NUCLEOTIDE SEQUENCE [LARGE SCALE GENOMIC DNA]</scope>
    <source>
        <strain evidence="5 6">P9</strain>
    </source>
</reference>
<comment type="subunit">
    <text evidence="3">UreD, UreF and UreG form a complex that acts as a GTP-hydrolysis-dependent molecular chaperone, activating the urease apoprotein by helping to assemble the nickel containing metallocenter of UreC. The UreE protein probably delivers the nickel.</text>
</comment>
<feature type="compositionally biased region" description="Basic and acidic residues" evidence="4">
    <location>
        <begin position="1"/>
        <end position="13"/>
    </location>
</feature>
<sequence>MTHVLEEDTRPRDSATAAAESAGSTASLRSMSALMLLIDGRFPAGGHAHSGGFEAAATNEKVTDIASMEQFLLGRLHTTGLVAAAFAASSCLAFGRAAAATDDAGLAAFTADLGVLDDEFTARTPSPVLRVVSRRLGRQLVRAGRRIWPHPLVDELARLPGQGVHQPVAFGVVAGAAGQPPVLAATAAAQESITGPATASVRLLGLDPFDVNALLARLAGDVALVATRAFASASSSPADLPAVAGYLIDISAEVHATWEVRLFAS</sequence>
<proteinExistence type="inferred from homology"/>
<dbReference type="PANTHER" id="PTHR33620">
    <property type="entry name" value="UREASE ACCESSORY PROTEIN F"/>
    <property type="match status" value="1"/>
</dbReference>
<feature type="region of interest" description="Disordered" evidence="4">
    <location>
        <begin position="1"/>
        <end position="22"/>
    </location>
</feature>
<comment type="caution">
    <text evidence="5">The sequence shown here is derived from an EMBL/GenBank/DDBJ whole genome shotgun (WGS) entry which is preliminary data.</text>
</comment>
<keyword evidence="6" id="KW-1185">Reference proteome</keyword>
<keyword evidence="3" id="KW-0963">Cytoplasm</keyword>
<dbReference type="RefSeq" id="WP_148599293.1">
    <property type="nucleotide sequence ID" value="NZ_VSLD01000001.1"/>
</dbReference>
<name>A0A5D0XTC6_9MICC</name>
<accession>A0A5D0XTC6</accession>